<keyword evidence="10" id="KW-0961">Cell wall biogenesis/degradation</keyword>
<dbReference type="NCBIfam" id="NF008758">
    <property type="entry name" value="PRK11789.1"/>
    <property type="match status" value="1"/>
</dbReference>
<dbReference type="Pfam" id="PF01510">
    <property type="entry name" value="Amidase_2"/>
    <property type="match status" value="1"/>
</dbReference>
<comment type="cofactor">
    <cofactor evidence="2">
        <name>Zn(2+)</name>
        <dbReference type="ChEBI" id="CHEBI:29105"/>
    </cofactor>
</comment>
<comment type="similarity">
    <text evidence="4">Belongs to the N-acetylmuramoyl-L-alanine amidase 2 family.</text>
</comment>
<dbReference type="InterPro" id="IPR036505">
    <property type="entry name" value="Amidase/PGRP_sf"/>
</dbReference>
<evidence type="ECO:0000256" key="7">
    <source>
        <dbReference type="ARBA" id="ARBA00022723"/>
    </source>
</evidence>
<protein>
    <recommendedName>
        <fullName evidence="11">1,6-anhydro-N-acetylmuramyl-L-alanine amidase AmpD</fullName>
        <ecNumber evidence="5">3.5.1.28</ecNumber>
    </recommendedName>
    <alternativeName>
        <fullName evidence="12">N-acetylmuramoyl-L-alanine amidase</fullName>
    </alternativeName>
</protein>
<sequence length="195" mass="21334">MNPLPGTLSFSVTDGWLQPARHCPSPNCGPRPAGQAGEISLLVVHNISLPPGQFGGGYVQRFFCNQLNKDEHPYFADIAGLQVSSHLFIERDGAITQFVSFADRAWHAGRSCYGGRSECNDFSIGIELEGTDTLPYSDQQYNVLAALLPALRAEYPALVPSRITGHEQIAPGRKTDPGNAFDWQRLFVSLCQTRA</sequence>
<dbReference type="GO" id="GO:0008745">
    <property type="term" value="F:N-acetylmuramoyl-L-alanine amidase activity"/>
    <property type="evidence" value="ECO:0007669"/>
    <property type="project" value="UniProtKB-EC"/>
</dbReference>
<dbReference type="CDD" id="cd06583">
    <property type="entry name" value="PGRP"/>
    <property type="match status" value="1"/>
</dbReference>
<feature type="domain" description="N-acetylmuramoyl-L-alanine amidase" evidence="13">
    <location>
        <begin position="25"/>
        <end position="178"/>
    </location>
</feature>
<evidence type="ECO:0000256" key="8">
    <source>
        <dbReference type="ARBA" id="ARBA00022801"/>
    </source>
</evidence>
<evidence type="ECO:0000256" key="2">
    <source>
        <dbReference type="ARBA" id="ARBA00001947"/>
    </source>
</evidence>
<keyword evidence="9" id="KW-0862">Zinc</keyword>
<evidence type="ECO:0000256" key="1">
    <source>
        <dbReference type="ARBA" id="ARBA00001561"/>
    </source>
</evidence>
<dbReference type="Gene3D" id="3.40.80.10">
    <property type="entry name" value="Peptidoglycan recognition protein-like"/>
    <property type="match status" value="1"/>
</dbReference>
<name>A0A9X7UZ98_9GAMM</name>
<comment type="subcellular location">
    <subcellularLocation>
        <location evidence="3">Cytoplasm</location>
    </subcellularLocation>
</comment>
<organism evidence="14 15">
    <name type="scientific">Venatoribacter cucullus</name>
    <dbReference type="NCBI Taxonomy" id="2661630"/>
    <lineage>
        <taxon>Bacteria</taxon>
        <taxon>Pseudomonadati</taxon>
        <taxon>Pseudomonadota</taxon>
        <taxon>Gammaproteobacteria</taxon>
        <taxon>Oceanospirillales</taxon>
        <taxon>Oceanospirillaceae</taxon>
        <taxon>Venatoribacter</taxon>
    </lineage>
</organism>
<evidence type="ECO:0000256" key="10">
    <source>
        <dbReference type="ARBA" id="ARBA00023316"/>
    </source>
</evidence>
<evidence type="ECO:0000256" key="11">
    <source>
        <dbReference type="ARBA" id="ARBA00039257"/>
    </source>
</evidence>
<dbReference type="Proteomes" id="UP000596074">
    <property type="component" value="Chromosome"/>
</dbReference>
<dbReference type="EC" id="3.5.1.28" evidence="5"/>
<evidence type="ECO:0000256" key="5">
    <source>
        <dbReference type="ARBA" id="ARBA00011901"/>
    </source>
</evidence>
<evidence type="ECO:0000259" key="13">
    <source>
        <dbReference type="SMART" id="SM00644"/>
    </source>
</evidence>
<evidence type="ECO:0000313" key="14">
    <source>
        <dbReference type="EMBL" id="QQD24895.1"/>
    </source>
</evidence>
<evidence type="ECO:0000256" key="4">
    <source>
        <dbReference type="ARBA" id="ARBA00007553"/>
    </source>
</evidence>
<dbReference type="GO" id="GO:0046872">
    <property type="term" value="F:metal ion binding"/>
    <property type="evidence" value="ECO:0007669"/>
    <property type="project" value="UniProtKB-KW"/>
</dbReference>
<proteinExistence type="inferred from homology"/>
<dbReference type="SMART" id="SM00644">
    <property type="entry name" value="Ami_2"/>
    <property type="match status" value="1"/>
</dbReference>
<reference evidence="14 15" key="1">
    <citation type="submission" date="2019-11" db="EMBL/GenBank/DDBJ databases">
        <title>Venatorbacter sp. nov. a predator of Campylobacter and other Gram-negative bacteria.</title>
        <authorList>
            <person name="Saeedi A."/>
            <person name="Cummings N.J."/>
            <person name="Connerton I.F."/>
            <person name="Connerton P.L."/>
        </authorList>
    </citation>
    <scope>NUCLEOTIDE SEQUENCE [LARGE SCALE GENOMIC DNA]</scope>
    <source>
        <strain evidence="14">XL5</strain>
    </source>
</reference>
<evidence type="ECO:0000313" key="15">
    <source>
        <dbReference type="Proteomes" id="UP000596074"/>
    </source>
</evidence>
<evidence type="ECO:0000256" key="9">
    <source>
        <dbReference type="ARBA" id="ARBA00022833"/>
    </source>
</evidence>
<dbReference type="SUPFAM" id="SSF55846">
    <property type="entry name" value="N-acetylmuramoyl-L-alanine amidase-like"/>
    <property type="match status" value="1"/>
</dbReference>
<evidence type="ECO:0000256" key="3">
    <source>
        <dbReference type="ARBA" id="ARBA00004496"/>
    </source>
</evidence>
<dbReference type="GO" id="GO:0071555">
    <property type="term" value="P:cell wall organization"/>
    <property type="evidence" value="ECO:0007669"/>
    <property type="project" value="UniProtKB-KW"/>
</dbReference>
<keyword evidence="6" id="KW-0963">Cytoplasm</keyword>
<dbReference type="GO" id="GO:0005737">
    <property type="term" value="C:cytoplasm"/>
    <property type="evidence" value="ECO:0007669"/>
    <property type="project" value="UniProtKB-SubCell"/>
</dbReference>
<evidence type="ECO:0000256" key="12">
    <source>
        <dbReference type="ARBA" id="ARBA00042615"/>
    </source>
</evidence>
<dbReference type="InterPro" id="IPR002502">
    <property type="entry name" value="Amidase_domain"/>
</dbReference>
<comment type="catalytic activity">
    <reaction evidence="1">
        <text>Hydrolyzes the link between N-acetylmuramoyl residues and L-amino acid residues in certain cell-wall glycopeptides.</text>
        <dbReference type="EC" id="3.5.1.28"/>
    </reaction>
</comment>
<dbReference type="PANTHER" id="PTHR30417:SF4">
    <property type="entry name" value="1,6-ANHYDRO-N-ACETYLMURAMYL-L-ALANINE AMIDASE AMPD"/>
    <property type="match status" value="1"/>
</dbReference>
<evidence type="ECO:0000256" key="6">
    <source>
        <dbReference type="ARBA" id="ARBA00022490"/>
    </source>
</evidence>
<dbReference type="AlphaFoldDB" id="A0A9X7UZ98"/>
<gene>
    <name evidence="14" type="primary">ampD</name>
    <name evidence="14" type="ORF">GJQ55_10615</name>
</gene>
<dbReference type="PANTHER" id="PTHR30417">
    <property type="entry name" value="N-ACETYLMURAMOYL-L-ALANINE AMIDASE AMID"/>
    <property type="match status" value="1"/>
</dbReference>
<dbReference type="RefSeq" id="WP_228344956.1">
    <property type="nucleotide sequence ID" value="NZ_CP046056.1"/>
</dbReference>
<dbReference type="GO" id="GO:0009253">
    <property type="term" value="P:peptidoglycan catabolic process"/>
    <property type="evidence" value="ECO:0007669"/>
    <property type="project" value="InterPro"/>
</dbReference>
<dbReference type="InterPro" id="IPR051206">
    <property type="entry name" value="NAMLAA_amidase_2"/>
</dbReference>
<dbReference type="EMBL" id="CP046056">
    <property type="protein sequence ID" value="QQD24895.1"/>
    <property type="molecule type" value="Genomic_DNA"/>
</dbReference>
<keyword evidence="7" id="KW-0479">Metal-binding</keyword>
<keyword evidence="8 14" id="KW-0378">Hydrolase</keyword>
<accession>A0A9X7UZ98</accession>
<keyword evidence="15" id="KW-1185">Reference proteome</keyword>
<dbReference type="KEGG" id="vcw:GJQ55_10615"/>
<dbReference type="GO" id="GO:0009254">
    <property type="term" value="P:peptidoglycan turnover"/>
    <property type="evidence" value="ECO:0007669"/>
    <property type="project" value="TreeGrafter"/>
</dbReference>